<sequence>METIIEWIVEEDIDSMDHVNNCVYVSYLEKGRKHWYQEAGASKQDLKKQDLGTAVLKLDVLFRKEARLGERLWIKTCTARLGSTSFVLEQNIINEDGEIITEAMVTSVMFDRIERKSTVVAKEISRWFIEYVMKP</sequence>
<dbReference type="CDD" id="cd00586">
    <property type="entry name" value="4HBT"/>
    <property type="match status" value="1"/>
</dbReference>
<evidence type="ECO:0000313" key="3">
    <source>
        <dbReference type="EMBL" id="RID87572.1"/>
    </source>
</evidence>
<evidence type="ECO:0000256" key="2">
    <source>
        <dbReference type="ARBA" id="ARBA00022801"/>
    </source>
</evidence>
<dbReference type="GO" id="GO:0047617">
    <property type="term" value="F:fatty acyl-CoA hydrolase activity"/>
    <property type="evidence" value="ECO:0007669"/>
    <property type="project" value="TreeGrafter"/>
</dbReference>
<dbReference type="Pfam" id="PF13279">
    <property type="entry name" value="4HBT_2"/>
    <property type="match status" value="1"/>
</dbReference>
<protein>
    <submittedName>
        <fullName evidence="3">Acyl-CoA thioesterase</fullName>
    </submittedName>
</protein>
<reference evidence="3 4" key="1">
    <citation type="submission" date="2018-08" db="EMBL/GenBank/DDBJ databases">
        <title>Bacillus jemisoniae sp. nov., Bacillus chryseoplanitiae sp. nov., Bacillus resnikiae sp. nov., and Bacillus frankliniae sp. nov., isolated from Viking spacecraft and associated surfaces.</title>
        <authorList>
            <person name="Seuylemezian A."/>
            <person name="Vaishampayan P."/>
        </authorList>
    </citation>
    <scope>NUCLEOTIDE SEQUENCE [LARGE SCALE GENOMIC DNA]</scope>
    <source>
        <strain evidence="3 4">MA001</strain>
    </source>
</reference>
<dbReference type="Gene3D" id="3.10.129.10">
    <property type="entry name" value="Hotdog Thioesterase"/>
    <property type="match status" value="1"/>
</dbReference>
<proteinExistence type="inferred from homology"/>
<dbReference type="PANTHER" id="PTHR31793">
    <property type="entry name" value="4-HYDROXYBENZOYL-COA THIOESTERASE FAMILY MEMBER"/>
    <property type="match status" value="1"/>
</dbReference>
<comment type="similarity">
    <text evidence="1">Belongs to the 4-hydroxybenzoyl-CoA thioesterase family.</text>
</comment>
<keyword evidence="2" id="KW-0378">Hydrolase</keyword>
<comment type="caution">
    <text evidence="3">The sequence shown here is derived from an EMBL/GenBank/DDBJ whole genome shotgun (WGS) entry which is preliminary data.</text>
</comment>
<accession>A0A398BCL1</accession>
<organism evidence="3 4">
    <name type="scientific">Peribacillus asahii</name>
    <dbReference type="NCBI Taxonomy" id="228899"/>
    <lineage>
        <taxon>Bacteria</taxon>
        <taxon>Bacillati</taxon>
        <taxon>Bacillota</taxon>
        <taxon>Bacilli</taxon>
        <taxon>Bacillales</taxon>
        <taxon>Bacillaceae</taxon>
        <taxon>Peribacillus</taxon>
    </lineage>
</organism>
<keyword evidence="4" id="KW-1185">Reference proteome</keyword>
<dbReference type="Proteomes" id="UP000266016">
    <property type="component" value="Unassembled WGS sequence"/>
</dbReference>
<dbReference type="EMBL" id="QWVS01000011">
    <property type="protein sequence ID" value="RID87572.1"/>
    <property type="molecule type" value="Genomic_DNA"/>
</dbReference>
<dbReference type="PANTHER" id="PTHR31793:SF27">
    <property type="entry name" value="NOVEL THIOESTERASE SUPERFAMILY DOMAIN AND SAPOSIN A-TYPE DOMAIN CONTAINING PROTEIN (0610012H03RIK)"/>
    <property type="match status" value="1"/>
</dbReference>
<dbReference type="AlphaFoldDB" id="A0A398BCL1"/>
<dbReference type="InterPro" id="IPR029069">
    <property type="entry name" value="HotDog_dom_sf"/>
</dbReference>
<name>A0A398BCL1_9BACI</name>
<gene>
    <name evidence="3" type="ORF">D1953_05120</name>
</gene>
<evidence type="ECO:0000256" key="1">
    <source>
        <dbReference type="ARBA" id="ARBA00005953"/>
    </source>
</evidence>
<dbReference type="RefSeq" id="WP_119116089.1">
    <property type="nucleotide sequence ID" value="NZ_QWVS01000011.1"/>
</dbReference>
<dbReference type="InterPro" id="IPR050563">
    <property type="entry name" value="4-hydroxybenzoyl-CoA_TE"/>
</dbReference>
<evidence type="ECO:0000313" key="4">
    <source>
        <dbReference type="Proteomes" id="UP000266016"/>
    </source>
</evidence>
<dbReference type="SUPFAM" id="SSF54637">
    <property type="entry name" value="Thioesterase/thiol ester dehydrase-isomerase"/>
    <property type="match status" value="1"/>
</dbReference>